<dbReference type="Proteomes" id="UP000614334">
    <property type="component" value="Unassembled WGS sequence"/>
</dbReference>
<evidence type="ECO:0000256" key="1">
    <source>
        <dbReference type="SAM" id="MobiDB-lite"/>
    </source>
</evidence>
<dbReference type="EMBL" id="JACYCF010000010">
    <property type="protein sequence ID" value="KAF8754620.1"/>
    <property type="molecule type" value="Genomic_DNA"/>
</dbReference>
<reference evidence="2" key="1">
    <citation type="submission" date="2020-09" db="EMBL/GenBank/DDBJ databases">
        <title>Comparative genome analyses of four rice-infecting Rhizoctonia solani isolates reveal extensive enrichment of homogalacturonan modification genes.</title>
        <authorList>
            <person name="Lee D.-Y."/>
            <person name="Jeon J."/>
            <person name="Kim K.-T."/>
            <person name="Cheong K."/>
            <person name="Song H."/>
            <person name="Choi G."/>
            <person name="Ko J."/>
            <person name="Opiyo S.O."/>
            <person name="Zuo S."/>
            <person name="Madhav S."/>
            <person name="Lee Y.-H."/>
            <person name="Wang G.-L."/>
        </authorList>
    </citation>
    <scope>NUCLEOTIDE SEQUENCE</scope>
    <source>
        <strain evidence="2">AG1-IA B2</strain>
    </source>
</reference>
<proteinExistence type="predicted"/>
<comment type="caution">
    <text evidence="2">The sequence shown here is derived from an EMBL/GenBank/DDBJ whole genome shotgun (WGS) entry which is preliminary data.</text>
</comment>
<evidence type="ECO:0000313" key="3">
    <source>
        <dbReference type="Proteomes" id="UP000614334"/>
    </source>
</evidence>
<feature type="region of interest" description="Disordered" evidence="1">
    <location>
        <begin position="203"/>
        <end position="229"/>
    </location>
</feature>
<name>A0A8H7ICR1_9AGAM</name>
<evidence type="ECO:0000313" key="2">
    <source>
        <dbReference type="EMBL" id="KAF8754620.1"/>
    </source>
</evidence>
<sequence>MARSSSQHQHTALDVPASDGLLIAGRGWGPPQSLTIVYTVNGQDHCTVIPYPKSYEARCPHSCCAALQPTLCFCNTFASGMASKGSADPSNRWIWAEIDPESFLNAIQDNAVEIRLCDNEQDGYDSDESDCLSVIMSEEESVQTNMTSLLQTDDGFKSSQSSMSNLSCLQTQTPSPAAIAQSLIDEAPSATCIWDNSLKPRTISPRRDGCSARSDPGPNQGKPPAVDHLDSRWLVPASTSLSTARSHFRHAHKLFTESKNRAGQLRCKQAVASIALDEQDWDSARSQILYILDAGKREGVEIDEYYTVLGCTVHSFLLSPSLSSFESDSAKSHEPNTLL</sequence>
<accession>A0A8H7ICR1</accession>
<organism evidence="2 3">
    <name type="scientific">Rhizoctonia solani</name>
    <dbReference type="NCBI Taxonomy" id="456999"/>
    <lineage>
        <taxon>Eukaryota</taxon>
        <taxon>Fungi</taxon>
        <taxon>Dikarya</taxon>
        <taxon>Basidiomycota</taxon>
        <taxon>Agaricomycotina</taxon>
        <taxon>Agaricomycetes</taxon>
        <taxon>Cantharellales</taxon>
        <taxon>Ceratobasidiaceae</taxon>
        <taxon>Rhizoctonia</taxon>
    </lineage>
</organism>
<dbReference type="AlphaFoldDB" id="A0A8H7ICR1"/>
<gene>
    <name evidence="2" type="ORF">RHS01_05991</name>
</gene>
<protein>
    <submittedName>
        <fullName evidence="2">Uncharacterized protein</fullName>
    </submittedName>
</protein>